<comment type="caution">
    <text evidence="2">The sequence shown here is derived from an EMBL/GenBank/DDBJ whole genome shotgun (WGS) entry which is preliminary data.</text>
</comment>
<dbReference type="AlphaFoldDB" id="A0AA40A6Z0"/>
<dbReference type="InterPro" id="IPR045518">
    <property type="entry name" value="2EXR"/>
</dbReference>
<feature type="domain" description="2EXR" evidence="1">
    <location>
        <begin position="2"/>
        <end position="114"/>
    </location>
</feature>
<sequence>MFPTLPAEIRIEIWGHYMEAYKDNAAVVWRVVWGIDNSEERDGRPKQEHLRIRPYIDFDFHTPSSIYLVEVDCCPLLKVNHEARDVALRGHRYASIPVLGRDINVIVRPSLDFI</sequence>
<name>A0AA40A6Z0_9PEZI</name>
<evidence type="ECO:0000313" key="3">
    <source>
        <dbReference type="Proteomes" id="UP001172159"/>
    </source>
</evidence>
<evidence type="ECO:0000259" key="1">
    <source>
        <dbReference type="Pfam" id="PF20150"/>
    </source>
</evidence>
<evidence type="ECO:0000313" key="2">
    <source>
        <dbReference type="EMBL" id="KAK0710462.1"/>
    </source>
</evidence>
<protein>
    <recommendedName>
        <fullName evidence="1">2EXR domain-containing protein</fullName>
    </recommendedName>
</protein>
<accession>A0AA40A6Z0</accession>
<gene>
    <name evidence="2" type="ORF">B0T21DRAFT_271900</name>
</gene>
<dbReference type="Pfam" id="PF20150">
    <property type="entry name" value="2EXR"/>
    <property type="match status" value="1"/>
</dbReference>
<keyword evidence="3" id="KW-1185">Reference proteome</keyword>
<organism evidence="2 3">
    <name type="scientific">Apiosordaria backusii</name>
    <dbReference type="NCBI Taxonomy" id="314023"/>
    <lineage>
        <taxon>Eukaryota</taxon>
        <taxon>Fungi</taxon>
        <taxon>Dikarya</taxon>
        <taxon>Ascomycota</taxon>
        <taxon>Pezizomycotina</taxon>
        <taxon>Sordariomycetes</taxon>
        <taxon>Sordariomycetidae</taxon>
        <taxon>Sordariales</taxon>
        <taxon>Lasiosphaeriaceae</taxon>
        <taxon>Apiosordaria</taxon>
    </lineage>
</organism>
<dbReference type="Proteomes" id="UP001172159">
    <property type="component" value="Unassembled WGS sequence"/>
</dbReference>
<proteinExistence type="predicted"/>
<feature type="non-terminal residue" evidence="2">
    <location>
        <position position="114"/>
    </location>
</feature>
<reference evidence="2" key="1">
    <citation type="submission" date="2023-06" db="EMBL/GenBank/DDBJ databases">
        <title>Genome-scale phylogeny and comparative genomics of the fungal order Sordariales.</title>
        <authorList>
            <consortium name="Lawrence Berkeley National Laboratory"/>
            <person name="Hensen N."/>
            <person name="Bonometti L."/>
            <person name="Westerberg I."/>
            <person name="Brannstrom I.O."/>
            <person name="Guillou S."/>
            <person name="Cros-Aarteil S."/>
            <person name="Calhoun S."/>
            <person name="Haridas S."/>
            <person name="Kuo A."/>
            <person name="Mondo S."/>
            <person name="Pangilinan J."/>
            <person name="Riley R."/>
            <person name="Labutti K."/>
            <person name="Andreopoulos B."/>
            <person name="Lipzen A."/>
            <person name="Chen C."/>
            <person name="Yanf M."/>
            <person name="Daum C."/>
            <person name="Ng V."/>
            <person name="Clum A."/>
            <person name="Steindorff A."/>
            <person name="Ohm R."/>
            <person name="Martin F."/>
            <person name="Silar P."/>
            <person name="Natvig D."/>
            <person name="Lalanne C."/>
            <person name="Gautier V."/>
            <person name="Ament-Velasquez S.L."/>
            <person name="Kruys A."/>
            <person name="Hutchinson M.I."/>
            <person name="Powell A.J."/>
            <person name="Barry K."/>
            <person name="Miller A.N."/>
            <person name="Grigoriev I.V."/>
            <person name="Debuchy R."/>
            <person name="Gladieux P."/>
            <person name="Thoren M.H."/>
            <person name="Johannesson H."/>
        </authorList>
    </citation>
    <scope>NUCLEOTIDE SEQUENCE</scope>
    <source>
        <strain evidence="2">CBS 540.89</strain>
    </source>
</reference>
<dbReference type="EMBL" id="JAUKTV010000017">
    <property type="protein sequence ID" value="KAK0710462.1"/>
    <property type="molecule type" value="Genomic_DNA"/>
</dbReference>